<dbReference type="Pfam" id="PF01547">
    <property type="entry name" value="SBP_bac_1"/>
    <property type="match status" value="1"/>
</dbReference>
<reference evidence="8 13" key="1">
    <citation type="submission" date="2016-07" db="EMBL/GenBank/DDBJ databases">
        <title>Characterization of isolates of Eisenbergiella tayi derived from blood cultures, using whole genome sequencing.</title>
        <authorList>
            <person name="Burdz T."/>
            <person name="Wiebe D."/>
            <person name="Huynh C."/>
            <person name="Bernard K."/>
        </authorList>
    </citation>
    <scope>NUCLEOTIDE SEQUENCE [LARGE SCALE GENOMIC DNA]</scope>
    <source>
        <strain evidence="8 13">NML 120489</strain>
    </source>
</reference>
<gene>
    <name evidence="8" type="ORF">BEH84_01904</name>
    <name evidence="9" type="ORF">BEI59_25000</name>
    <name evidence="10" type="ORF">BEI63_27190</name>
</gene>
<keyword evidence="12" id="KW-1185">Reference proteome</keyword>
<evidence type="ECO:0000256" key="6">
    <source>
        <dbReference type="SAM" id="MobiDB-lite"/>
    </source>
</evidence>
<dbReference type="InterPro" id="IPR006059">
    <property type="entry name" value="SBP"/>
</dbReference>
<evidence type="ECO:0000256" key="4">
    <source>
        <dbReference type="ARBA" id="ARBA00023139"/>
    </source>
</evidence>
<accession>A0A1E3UBX9</accession>
<dbReference type="Proteomes" id="UP000095003">
    <property type="component" value="Unassembled WGS sequence"/>
</dbReference>
<keyword evidence="2 7" id="KW-0732">Signal</keyword>
<reference evidence="10 12" key="2">
    <citation type="submission" date="2016-08" db="EMBL/GenBank/DDBJ databases">
        <title>Characterization of Isolates of Eisenbergiella tayi Derived from Blood Cultures, Using Whole Genome Sequencing.</title>
        <authorList>
            <person name="Bernier A.-M."/>
            <person name="Burdz T."/>
            <person name="Wiebe D."/>
            <person name="Bernard K."/>
        </authorList>
    </citation>
    <scope>NUCLEOTIDE SEQUENCE [LARGE SCALE GENOMIC DNA]</scope>
    <source>
        <strain evidence="10 12">NML120146</strain>
    </source>
</reference>
<reference evidence="9 11" key="3">
    <citation type="submission" date="2016-08" db="EMBL/GenBank/DDBJ databases">
        <authorList>
            <person name="Seilhamer J.J."/>
        </authorList>
    </citation>
    <scope>NUCLEOTIDE SEQUENCE [LARGE SCALE GENOMIC DNA]</scope>
    <source>
        <strain evidence="9 11">NML150140-1</strain>
    </source>
</reference>
<evidence type="ECO:0000256" key="5">
    <source>
        <dbReference type="ARBA" id="ARBA00023288"/>
    </source>
</evidence>
<dbReference type="PROSITE" id="PS51257">
    <property type="entry name" value="PROKAR_LIPOPROTEIN"/>
    <property type="match status" value="1"/>
</dbReference>
<proteinExistence type="predicted"/>
<keyword evidence="4" id="KW-0564">Palmitate</keyword>
<protein>
    <submittedName>
        <fullName evidence="9">ABC transporter substrate-binding protein</fullName>
    </submittedName>
    <submittedName>
        <fullName evidence="8">Bacterial extracellular solute-binding protein</fullName>
    </submittedName>
</protein>
<dbReference type="EMBL" id="MEHA01000023">
    <property type="protein sequence ID" value="ODR46746.1"/>
    <property type="molecule type" value="Genomic_DNA"/>
</dbReference>
<dbReference type="EMBL" id="MCGI01000001">
    <property type="protein sequence ID" value="ODM14182.1"/>
    <property type="molecule type" value="Genomic_DNA"/>
</dbReference>
<dbReference type="Proteomes" id="UP000094869">
    <property type="component" value="Unassembled WGS sequence"/>
</dbReference>
<dbReference type="PANTHER" id="PTHR43649:SF33">
    <property type="entry name" value="POLYGALACTURONAN_RHAMNOGALACTURONAN-BINDING PROTEIN YTCQ"/>
    <property type="match status" value="1"/>
</dbReference>
<evidence type="ECO:0000313" key="12">
    <source>
        <dbReference type="Proteomes" id="UP000094869"/>
    </source>
</evidence>
<feature type="region of interest" description="Disordered" evidence="6">
    <location>
        <begin position="26"/>
        <end position="61"/>
    </location>
</feature>
<evidence type="ECO:0000256" key="3">
    <source>
        <dbReference type="ARBA" id="ARBA00023136"/>
    </source>
</evidence>
<evidence type="ECO:0000313" key="9">
    <source>
        <dbReference type="EMBL" id="ODR46746.1"/>
    </source>
</evidence>
<evidence type="ECO:0000256" key="2">
    <source>
        <dbReference type="ARBA" id="ARBA00022729"/>
    </source>
</evidence>
<dbReference type="EMBL" id="MEHD01000047">
    <property type="protein sequence ID" value="ODR46924.1"/>
    <property type="molecule type" value="Genomic_DNA"/>
</dbReference>
<dbReference type="OrthoDB" id="94797at2"/>
<comment type="caution">
    <text evidence="9">The sequence shown here is derived from an EMBL/GenBank/DDBJ whole genome shotgun (WGS) entry which is preliminary data.</text>
</comment>
<evidence type="ECO:0000313" key="13">
    <source>
        <dbReference type="Proteomes" id="UP000095003"/>
    </source>
</evidence>
<dbReference type="AlphaFoldDB" id="A0A1E3UBX9"/>
<dbReference type="PANTHER" id="PTHR43649">
    <property type="entry name" value="ARABINOSE-BINDING PROTEIN-RELATED"/>
    <property type="match status" value="1"/>
</dbReference>
<dbReference type="InterPro" id="IPR050490">
    <property type="entry name" value="Bact_solute-bd_prot1"/>
</dbReference>
<sequence length="473" mass="50480">MKKKVIAALLTSAMAVSLLAGCGTTVESTGSSQSTSTTETKETAAPAETETAAVETEVAEEDNTDLSANITLWTYPIGKWGDSATVDSLITSFNAKYPNINVTVEYLDYTNGDDQVNTAIEGGQAPDLVMEGPERLVANWGAKGLMVDLSDIMDDEDQSEIYGSVLAACMTKEGAVYEYPLCMTAHCMAINKTVFEAAGAMQYVDEDSHTWTTEDFFKAIDAVYAHTGSTVGAVYCSGQGGDQGTRALINNLYGGTFTDDLHTKYTADSAENVKAIQALADTDGKIAFDASIAGGDEINLFRQGVLNVAFCWNIAQQLNSDNNDAGLTNNGDEIVFMAFPAEKADATQLCGGIWGFGVFDNGDADRIAASKLFIKYMADSADGTADAVLSSTYFPVRDTVEGTDLTGLYNDVPTMQEYSKLMQFLGDYYQVTPGWTEARTAWWNMLQQVGSGADVQTAVDEFVSTANAAAAAQ</sequence>
<name>A0A1E3UBX9_9FIRM</name>
<feature type="chain" id="PRO_5044557331" evidence="7">
    <location>
        <begin position="21"/>
        <end position="473"/>
    </location>
</feature>
<organism evidence="9 11">
    <name type="scientific">Eisenbergiella tayi</name>
    <dbReference type="NCBI Taxonomy" id="1432052"/>
    <lineage>
        <taxon>Bacteria</taxon>
        <taxon>Bacillati</taxon>
        <taxon>Bacillota</taxon>
        <taxon>Clostridia</taxon>
        <taxon>Lachnospirales</taxon>
        <taxon>Lachnospiraceae</taxon>
        <taxon>Eisenbergiella</taxon>
    </lineage>
</organism>
<dbReference type="SUPFAM" id="SSF53850">
    <property type="entry name" value="Periplasmic binding protein-like II"/>
    <property type="match status" value="1"/>
</dbReference>
<keyword evidence="5" id="KW-0449">Lipoprotein</keyword>
<dbReference type="RefSeq" id="WP_009255099.1">
    <property type="nucleotide sequence ID" value="NZ_BAABXS010000002.1"/>
</dbReference>
<dbReference type="GeneID" id="93300384"/>
<evidence type="ECO:0000256" key="1">
    <source>
        <dbReference type="ARBA" id="ARBA00022475"/>
    </source>
</evidence>
<feature type="signal peptide" evidence="7">
    <location>
        <begin position="1"/>
        <end position="20"/>
    </location>
</feature>
<keyword evidence="3" id="KW-0472">Membrane</keyword>
<evidence type="ECO:0000313" key="8">
    <source>
        <dbReference type="EMBL" id="ODM14182.1"/>
    </source>
</evidence>
<feature type="compositionally biased region" description="Low complexity" evidence="6">
    <location>
        <begin position="26"/>
        <end position="56"/>
    </location>
</feature>
<keyword evidence="1" id="KW-1003">Cell membrane</keyword>
<evidence type="ECO:0000256" key="7">
    <source>
        <dbReference type="SAM" id="SignalP"/>
    </source>
</evidence>
<dbReference type="PATRIC" id="fig|1432052.3.peg.2086"/>
<evidence type="ECO:0000313" key="10">
    <source>
        <dbReference type="EMBL" id="ODR46924.1"/>
    </source>
</evidence>
<dbReference type="Gene3D" id="3.40.190.10">
    <property type="entry name" value="Periplasmic binding protein-like II"/>
    <property type="match status" value="1"/>
</dbReference>
<dbReference type="Proteomes" id="UP000094271">
    <property type="component" value="Unassembled WGS sequence"/>
</dbReference>
<evidence type="ECO:0000313" key="11">
    <source>
        <dbReference type="Proteomes" id="UP000094271"/>
    </source>
</evidence>